<dbReference type="InterPro" id="IPR003660">
    <property type="entry name" value="HAMP_dom"/>
</dbReference>
<keyword evidence="10" id="KW-1185">Reference proteome</keyword>
<sequence length="639" mass="68021">MSRLSSLFSNRHVTGQLDAINRSQAVIEFDLTGKVLNANENFLATLGYTLAEIKGQHHSMFVSPAERETPAYKQFWLDLGRGEYSRGQYLRIGKGGKEIWIQASYNPILGAGGKPVGVVKFATDITQEKNRLADLEGQQQAINKAQAVIEFDLTGKVLHANENFLAVLGYSLSEVVGRHHSMFVDPAERETSAYRQFWERLGRGEYDAAQYRRVGKAGNQIWIQASYNPIMDAKGQPYKVVKFATDITASFKGQQLEAAVRETGEVIARAKDKDLTGRVSLEGKSGEIAQLCAGVNDLIDTMAAVVSSVREISGRIDAASTSISSDSAQLAERTEANASSLQETAATTEELAASVKHSAGNSRAAVALGEEATQVAVRGGAIVTEAVSAMERIEKASSSISEIIAMIDEIAFQTNLLALNAAVEAARAGDAGRGFAVVASEVRALAKRCSESANGVKSLIANSTQQIQTGVQLVKDAGTTLREIVSAASKVSTTVSEISQASIEQANGIDEMARTVAHMDEMTQQNALLADQSAKVARDLQHDTSALSAMVAAFTLDAGADFAARIAGEIRQAAPQLQRRAPAPALARMPVSVSMPAPRAAPPGGSRRQRRGLVGVLEPVVLARNHTVIPGRPAAASPE</sequence>
<dbReference type="InterPro" id="IPR000014">
    <property type="entry name" value="PAS"/>
</dbReference>
<evidence type="ECO:0000256" key="2">
    <source>
        <dbReference type="ARBA" id="ARBA00022481"/>
    </source>
</evidence>
<organism evidence="9 10">
    <name type="scientific">Bosea vaviloviae</name>
    <dbReference type="NCBI Taxonomy" id="1526658"/>
    <lineage>
        <taxon>Bacteria</taxon>
        <taxon>Pseudomonadati</taxon>
        <taxon>Pseudomonadota</taxon>
        <taxon>Alphaproteobacteria</taxon>
        <taxon>Hyphomicrobiales</taxon>
        <taxon>Boseaceae</taxon>
        <taxon>Bosea</taxon>
    </lineage>
</organism>
<dbReference type="SUPFAM" id="SSF58104">
    <property type="entry name" value="Methyl-accepting chemotaxis protein (MCP) signaling domain"/>
    <property type="match status" value="1"/>
</dbReference>
<reference evidence="9 10" key="1">
    <citation type="journal article" date="2015" name="Antonie Van Leeuwenhoek">
        <title>Bosea vaviloviae sp. nov., a new species of slow-growing rhizobia isolated from nodules of the relict species Vavilovia formosa (Stev.) Fed.</title>
        <authorList>
            <person name="Safronova V.I."/>
            <person name="Kuznetsova I.G."/>
            <person name="Sazanova A.L."/>
            <person name="Kimeklis A.K."/>
            <person name="Belimov A.A."/>
            <person name="Andronov E.E."/>
            <person name="Pinaev A.G."/>
            <person name="Chizhevskaya E.P."/>
            <person name="Pukhaev A.R."/>
            <person name="Popov K.P."/>
            <person name="Willems A."/>
            <person name="Tikhonovich I.A."/>
        </authorList>
    </citation>
    <scope>NUCLEOTIDE SEQUENCE [LARGE SCALE GENOMIC DNA]</scope>
    <source>
        <strain evidence="9 10">Vaf18</strain>
    </source>
</reference>
<evidence type="ECO:0008006" key="11">
    <source>
        <dbReference type="Google" id="ProtNLM"/>
    </source>
</evidence>
<evidence type="ECO:0000313" key="10">
    <source>
        <dbReference type="Proteomes" id="UP000094969"/>
    </source>
</evidence>
<evidence type="ECO:0000256" key="4">
    <source>
        <dbReference type="PROSITE-ProRule" id="PRU00284"/>
    </source>
</evidence>
<feature type="domain" description="PAC" evidence="7">
    <location>
        <begin position="83"/>
        <end position="137"/>
    </location>
</feature>
<feature type="domain" description="PAS" evidence="6">
    <location>
        <begin position="9"/>
        <end position="68"/>
    </location>
</feature>
<evidence type="ECO:0000259" key="8">
    <source>
        <dbReference type="PROSITE" id="PS50885"/>
    </source>
</evidence>
<dbReference type="Gene3D" id="1.10.287.950">
    <property type="entry name" value="Methyl-accepting chemotaxis protein"/>
    <property type="match status" value="1"/>
</dbReference>
<dbReference type="InterPro" id="IPR000700">
    <property type="entry name" value="PAS-assoc_C"/>
</dbReference>
<dbReference type="RefSeq" id="WP_069692250.1">
    <property type="nucleotide sequence ID" value="NZ_CP017147.1"/>
</dbReference>
<evidence type="ECO:0000256" key="1">
    <source>
        <dbReference type="ARBA" id="ARBA00004370"/>
    </source>
</evidence>
<accession>A0A1D7U6N6</accession>
<evidence type="ECO:0000313" key="9">
    <source>
        <dbReference type="EMBL" id="AOO83048.1"/>
    </source>
</evidence>
<dbReference type="InterPro" id="IPR001610">
    <property type="entry name" value="PAC"/>
</dbReference>
<dbReference type="PROSITE" id="PS50111">
    <property type="entry name" value="CHEMOTAXIS_TRANSDUC_2"/>
    <property type="match status" value="1"/>
</dbReference>
<keyword evidence="4" id="KW-0807">Transducer</keyword>
<dbReference type="InterPro" id="IPR004089">
    <property type="entry name" value="MCPsignal_dom"/>
</dbReference>
<dbReference type="PRINTS" id="PR00260">
    <property type="entry name" value="CHEMTRNSDUCR"/>
</dbReference>
<dbReference type="Proteomes" id="UP000094969">
    <property type="component" value="Chromosome"/>
</dbReference>
<evidence type="ECO:0000259" key="5">
    <source>
        <dbReference type="PROSITE" id="PS50111"/>
    </source>
</evidence>
<proteinExistence type="inferred from homology"/>
<feature type="domain" description="Methyl-accepting transducer" evidence="5">
    <location>
        <begin position="312"/>
        <end position="541"/>
    </location>
</feature>
<dbReference type="SMART" id="SM00086">
    <property type="entry name" value="PAC"/>
    <property type="match status" value="2"/>
</dbReference>
<evidence type="ECO:0000259" key="6">
    <source>
        <dbReference type="PROSITE" id="PS50112"/>
    </source>
</evidence>
<comment type="similarity">
    <text evidence="3">Belongs to the methyl-accepting chemotaxis (MCP) protein family.</text>
</comment>
<feature type="domain" description="HAMP" evidence="8">
    <location>
        <begin position="254"/>
        <end position="307"/>
    </location>
</feature>
<dbReference type="STRING" id="1526658.BHK69_23730"/>
<dbReference type="SMART" id="SM00091">
    <property type="entry name" value="PAS"/>
    <property type="match status" value="2"/>
</dbReference>
<dbReference type="PROSITE" id="PS50113">
    <property type="entry name" value="PAC"/>
    <property type="match status" value="2"/>
</dbReference>
<dbReference type="KEGG" id="bvv:BHK69_23730"/>
<dbReference type="PANTHER" id="PTHR43531:SF14">
    <property type="entry name" value="METHYL-ACCEPTING CHEMOTAXIS PROTEIN I-RELATED"/>
    <property type="match status" value="1"/>
</dbReference>
<dbReference type="InterPro" id="IPR035965">
    <property type="entry name" value="PAS-like_dom_sf"/>
</dbReference>
<comment type="subcellular location">
    <subcellularLocation>
        <location evidence="1">Membrane</location>
    </subcellularLocation>
</comment>
<dbReference type="PROSITE" id="PS50885">
    <property type="entry name" value="HAMP"/>
    <property type="match status" value="1"/>
</dbReference>
<evidence type="ECO:0000256" key="3">
    <source>
        <dbReference type="ARBA" id="ARBA00029447"/>
    </source>
</evidence>
<evidence type="ECO:0000259" key="7">
    <source>
        <dbReference type="PROSITE" id="PS50113"/>
    </source>
</evidence>
<dbReference type="GO" id="GO:0006935">
    <property type="term" value="P:chemotaxis"/>
    <property type="evidence" value="ECO:0007669"/>
    <property type="project" value="InterPro"/>
</dbReference>
<dbReference type="FunFam" id="1.10.287.950:FF:000001">
    <property type="entry name" value="Methyl-accepting chemotaxis sensory transducer"/>
    <property type="match status" value="1"/>
</dbReference>
<dbReference type="OrthoDB" id="9765776at2"/>
<protein>
    <recommendedName>
        <fullName evidence="11">Chemotaxis protein</fullName>
    </recommendedName>
</protein>
<gene>
    <name evidence="9" type="ORF">BHK69_23730</name>
</gene>
<feature type="domain" description="PAS" evidence="6">
    <location>
        <begin position="148"/>
        <end position="190"/>
    </location>
</feature>
<dbReference type="SMART" id="SM00283">
    <property type="entry name" value="MA"/>
    <property type="match status" value="1"/>
</dbReference>
<dbReference type="CDD" id="cd00130">
    <property type="entry name" value="PAS"/>
    <property type="match status" value="2"/>
</dbReference>
<dbReference type="GO" id="GO:0004888">
    <property type="term" value="F:transmembrane signaling receptor activity"/>
    <property type="evidence" value="ECO:0007669"/>
    <property type="project" value="InterPro"/>
</dbReference>
<dbReference type="GO" id="GO:0007165">
    <property type="term" value="P:signal transduction"/>
    <property type="evidence" value="ECO:0007669"/>
    <property type="project" value="UniProtKB-KW"/>
</dbReference>
<dbReference type="PANTHER" id="PTHR43531">
    <property type="entry name" value="PROTEIN ICFG"/>
    <property type="match status" value="1"/>
</dbReference>
<dbReference type="Pfam" id="PF08447">
    <property type="entry name" value="PAS_3"/>
    <property type="match status" value="2"/>
</dbReference>
<dbReference type="GO" id="GO:0005886">
    <property type="term" value="C:plasma membrane"/>
    <property type="evidence" value="ECO:0007669"/>
    <property type="project" value="TreeGrafter"/>
</dbReference>
<dbReference type="NCBIfam" id="TIGR00229">
    <property type="entry name" value="sensory_box"/>
    <property type="match status" value="2"/>
</dbReference>
<dbReference type="CDD" id="cd11386">
    <property type="entry name" value="MCP_signal"/>
    <property type="match status" value="1"/>
</dbReference>
<dbReference type="InterPro" id="IPR004090">
    <property type="entry name" value="Chemotax_Me-accpt_rcpt"/>
</dbReference>
<feature type="domain" description="PAC" evidence="7">
    <location>
        <begin position="207"/>
        <end position="259"/>
    </location>
</feature>
<dbReference type="InterPro" id="IPR051310">
    <property type="entry name" value="MCP_chemotaxis"/>
</dbReference>
<dbReference type="Pfam" id="PF00015">
    <property type="entry name" value="MCPsignal"/>
    <property type="match status" value="1"/>
</dbReference>
<dbReference type="Gene3D" id="3.30.450.20">
    <property type="entry name" value="PAS domain"/>
    <property type="match status" value="2"/>
</dbReference>
<dbReference type="PROSITE" id="PS50112">
    <property type="entry name" value="PAS"/>
    <property type="match status" value="2"/>
</dbReference>
<dbReference type="EMBL" id="CP017147">
    <property type="protein sequence ID" value="AOO83048.1"/>
    <property type="molecule type" value="Genomic_DNA"/>
</dbReference>
<name>A0A1D7U6N6_9HYPH</name>
<keyword evidence="2" id="KW-0488">Methylation</keyword>
<dbReference type="InterPro" id="IPR013655">
    <property type="entry name" value="PAS_fold_3"/>
</dbReference>
<dbReference type="SUPFAM" id="SSF55785">
    <property type="entry name" value="PYP-like sensor domain (PAS domain)"/>
    <property type="match status" value="2"/>
</dbReference>
<dbReference type="AlphaFoldDB" id="A0A1D7U6N6"/>